<proteinExistence type="predicted"/>
<name>A0A1H0CHI0_9HYPH</name>
<dbReference type="AlphaFoldDB" id="A0A1H0CHI0"/>
<accession>A0A1H0CHI0</accession>
<protein>
    <submittedName>
        <fullName evidence="1">Uncharacterized protein</fullName>
    </submittedName>
</protein>
<keyword evidence="2" id="KW-1185">Reference proteome</keyword>
<reference evidence="1 2" key="1">
    <citation type="submission" date="2016-10" db="EMBL/GenBank/DDBJ databases">
        <authorList>
            <person name="de Groot N.N."/>
        </authorList>
    </citation>
    <scope>NUCLEOTIDE SEQUENCE [LARGE SCALE GENOMIC DNA]</scope>
    <source>
        <strain evidence="2">L7-484,KACC 16230,DSM 25025</strain>
    </source>
</reference>
<dbReference type="Proteomes" id="UP000198793">
    <property type="component" value="Unassembled WGS sequence"/>
</dbReference>
<sequence>MRHLLCALVALVSFAVSSPMPLRLPHAQAADLRRSSLIQLDDDEDREMLLASLDELEGEDDDDPEEPSR</sequence>
<dbReference type="EMBL" id="FNIT01000001">
    <property type="protein sequence ID" value="SDN57315.1"/>
    <property type="molecule type" value="Genomic_DNA"/>
</dbReference>
<evidence type="ECO:0000313" key="1">
    <source>
        <dbReference type="EMBL" id="SDN57315.1"/>
    </source>
</evidence>
<dbReference type="RefSeq" id="WP_090667847.1">
    <property type="nucleotide sequence ID" value="NZ_FNIT01000001.1"/>
</dbReference>
<gene>
    <name evidence="1" type="ORF">SAMN05192530_101309</name>
</gene>
<organism evidence="1 2">
    <name type="scientific">Aureimonas jatrophae</name>
    <dbReference type="NCBI Taxonomy" id="1166073"/>
    <lineage>
        <taxon>Bacteria</taxon>
        <taxon>Pseudomonadati</taxon>
        <taxon>Pseudomonadota</taxon>
        <taxon>Alphaproteobacteria</taxon>
        <taxon>Hyphomicrobiales</taxon>
        <taxon>Aurantimonadaceae</taxon>
        <taxon>Aureimonas</taxon>
    </lineage>
</organism>
<evidence type="ECO:0000313" key="2">
    <source>
        <dbReference type="Proteomes" id="UP000198793"/>
    </source>
</evidence>